<evidence type="ECO:0000313" key="3">
    <source>
        <dbReference type="EMBL" id="MCZ0858618.1"/>
    </source>
</evidence>
<keyword evidence="1" id="KW-0812">Transmembrane</keyword>
<feature type="transmembrane region" description="Helical" evidence="1">
    <location>
        <begin position="74"/>
        <end position="95"/>
    </location>
</feature>
<reference evidence="3" key="1">
    <citation type="submission" date="2022-10" db="EMBL/GenBank/DDBJ databases">
        <title>Genome sequence of Actinomyces israelii ATCC 10048.</title>
        <authorList>
            <person name="Watt R.M."/>
            <person name="Tong W.M."/>
        </authorList>
    </citation>
    <scope>NUCLEOTIDE SEQUENCE</scope>
    <source>
        <strain evidence="3">ATCC 10048</strain>
    </source>
</reference>
<feature type="transmembrane region" description="Helical" evidence="1">
    <location>
        <begin position="115"/>
        <end position="139"/>
    </location>
</feature>
<accession>A0ABT4IBX6</accession>
<keyword evidence="1" id="KW-1133">Transmembrane helix</keyword>
<dbReference type="EMBL" id="JAPTMY010000026">
    <property type="protein sequence ID" value="MCZ0858618.1"/>
    <property type="molecule type" value="Genomic_DNA"/>
</dbReference>
<comment type="caution">
    <text evidence="3">The sequence shown here is derived from an EMBL/GenBank/DDBJ whole genome shotgun (WGS) entry which is preliminary data.</text>
</comment>
<feature type="transmembrane region" description="Helical" evidence="1">
    <location>
        <begin position="247"/>
        <end position="264"/>
    </location>
</feature>
<proteinExistence type="predicted"/>
<keyword evidence="1" id="KW-0472">Membrane</keyword>
<organism evidence="3 4">
    <name type="scientific">Actinomyces israelii</name>
    <dbReference type="NCBI Taxonomy" id="1659"/>
    <lineage>
        <taxon>Bacteria</taxon>
        <taxon>Bacillati</taxon>
        <taxon>Actinomycetota</taxon>
        <taxon>Actinomycetes</taxon>
        <taxon>Actinomycetales</taxon>
        <taxon>Actinomycetaceae</taxon>
        <taxon>Actinomyces</taxon>
    </lineage>
</organism>
<feature type="transmembrane region" description="Helical" evidence="1">
    <location>
        <begin position="215"/>
        <end position="235"/>
    </location>
</feature>
<protein>
    <submittedName>
        <fullName evidence="3">Type II CAAX endopeptidase family protein</fullName>
    </submittedName>
</protein>
<dbReference type="InterPro" id="IPR003675">
    <property type="entry name" value="Rce1/LyrA-like_dom"/>
</dbReference>
<evidence type="ECO:0000256" key="1">
    <source>
        <dbReference type="SAM" id="Phobius"/>
    </source>
</evidence>
<gene>
    <name evidence="3" type="ORF">OHJ16_11250</name>
</gene>
<feature type="transmembrane region" description="Helical" evidence="1">
    <location>
        <begin position="187"/>
        <end position="209"/>
    </location>
</feature>
<keyword evidence="4" id="KW-1185">Reference proteome</keyword>
<dbReference type="Pfam" id="PF02517">
    <property type="entry name" value="Rce1-like"/>
    <property type="match status" value="1"/>
</dbReference>
<feature type="transmembrane region" description="Helical" evidence="1">
    <location>
        <begin position="151"/>
        <end position="175"/>
    </location>
</feature>
<feature type="domain" description="CAAX prenyl protease 2/Lysostaphin resistance protein A-like" evidence="2">
    <location>
        <begin position="157"/>
        <end position="251"/>
    </location>
</feature>
<dbReference type="Proteomes" id="UP001072034">
    <property type="component" value="Unassembled WGS sequence"/>
</dbReference>
<evidence type="ECO:0000313" key="4">
    <source>
        <dbReference type="Proteomes" id="UP001072034"/>
    </source>
</evidence>
<name>A0ABT4IBX6_9ACTO</name>
<feature type="transmembrane region" description="Helical" evidence="1">
    <location>
        <begin position="47"/>
        <end position="68"/>
    </location>
</feature>
<evidence type="ECO:0000259" key="2">
    <source>
        <dbReference type="Pfam" id="PF02517"/>
    </source>
</evidence>
<dbReference type="RefSeq" id="WP_268917982.1">
    <property type="nucleotide sequence ID" value="NZ_JAPTMY010000026.1"/>
</dbReference>
<sequence length="267" mass="27962">MVSSSDPVSSGTSTAAPALPRTAVPVAPDAAAVPDAAAPVVGAPWSCLALAMGVRPALVIAFGAALWAMGRPLLWMNVLIIVIDVVTLALVHGLLRAEGRGLTDLLSFRGADVGWGLLCGLISLVAWMPAFLIGNLVAYQGAPPASSYPPVPLWIGVLSVTIMPVTIGLAEEALYRGYLQPRLQGHIGLVGAVLAASVVFGLQHIGFAFPDAQAMVASVVRTFLAGLVFAWLLTWRRRVAPLAVGHWLMDLLGLGLPMLIWSLQQGW</sequence>